<keyword evidence="1" id="KW-0560">Oxidoreductase</keyword>
<dbReference type="InterPro" id="IPR036291">
    <property type="entry name" value="NAD(P)-bd_dom_sf"/>
</dbReference>
<dbReference type="RefSeq" id="WP_127767401.1">
    <property type="nucleotide sequence ID" value="NZ_SADE01000003.1"/>
</dbReference>
<dbReference type="GO" id="GO:0050661">
    <property type="term" value="F:NADP binding"/>
    <property type="evidence" value="ECO:0007669"/>
    <property type="project" value="InterPro"/>
</dbReference>
<dbReference type="Gene3D" id="1.10.1040.10">
    <property type="entry name" value="N-(1-d-carboxylethyl)-l-norvaline Dehydrogenase, domain 2"/>
    <property type="match status" value="1"/>
</dbReference>
<accession>A0A437QKN8</accession>
<dbReference type="InterPro" id="IPR008927">
    <property type="entry name" value="6-PGluconate_DH-like_C_sf"/>
</dbReference>
<feature type="domain" description="6-phosphogluconate dehydrogenase NADP-binding" evidence="4">
    <location>
        <begin position="6"/>
        <end position="166"/>
    </location>
</feature>
<dbReference type="PANTHER" id="PTHR43060:SF15">
    <property type="entry name" value="3-HYDROXYISOBUTYRATE DEHYDROGENASE-LIKE 1, MITOCHONDRIAL-RELATED"/>
    <property type="match status" value="1"/>
</dbReference>
<comment type="caution">
    <text evidence="6">The sequence shown here is derived from an EMBL/GenBank/DDBJ whole genome shotgun (WGS) entry which is preliminary data.</text>
</comment>
<keyword evidence="7" id="KW-1185">Reference proteome</keyword>
<dbReference type="Pfam" id="PF14833">
    <property type="entry name" value="NAD_binding_11"/>
    <property type="match status" value="1"/>
</dbReference>
<dbReference type="Gene3D" id="3.40.50.720">
    <property type="entry name" value="NAD(P)-binding Rossmann-like Domain"/>
    <property type="match status" value="1"/>
</dbReference>
<dbReference type="InterPro" id="IPR006115">
    <property type="entry name" value="6PGDH_NADP-bd"/>
</dbReference>
<evidence type="ECO:0000256" key="2">
    <source>
        <dbReference type="ARBA" id="ARBA00023027"/>
    </source>
</evidence>
<dbReference type="InterPro" id="IPR015815">
    <property type="entry name" value="HIBADH-related"/>
</dbReference>
<dbReference type="SUPFAM" id="SSF51735">
    <property type="entry name" value="NAD(P)-binding Rossmann-fold domains"/>
    <property type="match status" value="1"/>
</dbReference>
<gene>
    <name evidence="6" type="ORF">EOI86_19850</name>
</gene>
<dbReference type="Proteomes" id="UP000287447">
    <property type="component" value="Unassembled WGS sequence"/>
</dbReference>
<sequence>MSDKRKVGFIGVGLMGHGMAKNLMLKGHPLTILGNRNREPVDDLVSKGAVEVTSAKAVAEASDIVFLCLPNSPTIEKLVLGADGVAEGARNGMVLVDTSTADPSSTLKIAEALAAKGVRLLDAPLARTPVEAEEGRLNTMVGGDADLFADVKPVLETYCENIFHVGALGAGHTIKLLNNFLGMTIASATCEAVTTARKAGVDVSKLHELVSAGILNSGMFQAVMRYPLEGDGSGLKFALANARKDVGYYQNLTQSLGVTSPVGSGVNQAFAQAVALGFGDSYVPHLLDAMSSLNGIDKK</sequence>
<name>A0A437QKN8_9PROT</name>
<keyword evidence="2" id="KW-0520">NAD</keyword>
<dbReference type="Pfam" id="PF03446">
    <property type="entry name" value="NAD_binding_2"/>
    <property type="match status" value="1"/>
</dbReference>
<dbReference type="EMBL" id="SADE01000003">
    <property type="protein sequence ID" value="RVU35080.1"/>
    <property type="molecule type" value="Genomic_DNA"/>
</dbReference>
<protein>
    <submittedName>
        <fullName evidence="6">NAD(P)-dependent oxidoreductase</fullName>
    </submittedName>
</protein>
<evidence type="ECO:0000313" key="6">
    <source>
        <dbReference type="EMBL" id="RVU35080.1"/>
    </source>
</evidence>
<dbReference type="GO" id="GO:0051287">
    <property type="term" value="F:NAD binding"/>
    <property type="evidence" value="ECO:0007669"/>
    <property type="project" value="InterPro"/>
</dbReference>
<dbReference type="PANTHER" id="PTHR43060">
    <property type="entry name" value="3-HYDROXYISOBUTYRATE DEHYDROGENASE-LIKE 1, MITOCHONDRIAL-RELATED"/>
    <property type="match status" value="1"/>
</dbReference>
<proteinExistence type="predicted"/>
<evidence type="ECO:0000256" key="3">
    <source>
        <dbReference type="PIRSR" id="PIRSR000103-1"/>
    </source>
</evidence>
<evidence type="ECO:0000313" key="7">
    <source>
        <dbReference type="Proteomes" id="UP000287447"/>
    </source>
</evidence>
<evidence type="ECO:0000256" key="1">
    <source>
        <dbReference type="ARBA" id="ARBA00023002"/>
    </source>
</evidence>
<evidence type="ECO:0000259" key="5">
    <source>
        <dbReference type="Pfam" id="PF14833"/>
    </source>
</evidence>
<evidence type="ECO:0000259" key="4">
    <source>
        <dbReference type="Pfam" id="PF03446"/>
    </source>
</evidence>
<reference evidence="7" key="1">
    <citation type="submission" date="2019-01" db="EMBL/GenBank/DDBJ databases">
        <title>Gri0909 isolated from a small marine red alga.</title>
        <authorList>
            <person name="Kim J."/>
            <person name="Jeong S.E."/>
            <person name="Jeon C.O."/>
        </authorList>
    </citation>
    <scope>NUCLEOTIDE SEQUENCE [LARGE SCALE GENOMIC DNA]</scope>
    <source>
        <strain evidence="7">Gri0909</strain>
    </source>
</reference>
<feature type="domain" description="3-hydroxyisobutyrate dehydrogenase-like NAD-binding" evidence="5">
    <location>
        <begin position="169"/>
        <end position="280"/>
    </location>
</feature>
<dbReference type="InterPro" id="IPR029154">
    <property type="entry name" value="HIBADH-like_NADP-bd"/>
</dbReference>
<dbReference type="PIRSF" id="PIRSF000103">
    <property type="entry name" value="HIBADH"/>
    <property type="match status" value="1"/>
</dbReference>
<organism evidence="6 7">
    <name type="scientific">Hwanghaeella grinnelliae</name>
    <dbReference type="NCBI Taxonomy" id="2500179"/>
    <lineage>
        <taxon>Bacteria</taxon>
        <taxon>Pseudomonadati</taxon>
        <taxon>Pseudomonadota</taxon>
        <taxon>Alphaproteobacteria</taxon>
        <taxon>Rhodospirillales</taxon>
        <taxon>Rhodospirillaceae</taxon>
        <taxon>Hwanghaeella</taxon>
    </lineage>
</organism>
<dbReference type="InterPro" id="IPR013328">
    <property type="entry name" value="6PGD_dom2"/>
</dbReference>
<dbReference type="SUPFAM" id="SSF48179">
    <property type="entry name" value="6-phosphogluconate dehydrogenase C-terminal domain-like"/>
    <property type="match status" value="1"/>
</dbReference>
<dbReference type="OrthoDB" id="9812907at2"/>
<feature type="active site" evidence="3">
    <location>
        <position position="175"/>
    </location>
</feature>
<dbReference type="AlphaFoldDB" id="A0A437QKN8"/>
<dbReference type="GO" id="GO:0016491">
    <property type="term" value="F:oxidoreductase activity"/>
    <property type="evidence" value="ECO:0007669"/>
    <property type="project" value="UniProtKB-KW"/>
</dbReference>